<proteinExistence type="predicted"/>
<organism evidence="1 2">
    <name type="scientific">Arsenicibacter rosenii</name>
    <dbReference type="NCBI Taxonomy" id="1750698"/>
    <lineage>
        <taxon>Bacteria</taxon>
        <taxon>Pseudomonadati</taxon>
        <taxon>Bacteroidota</taxon>
        <taxon>Cytophagia</taxon>
        <taxon>Cytophagales</taxon>
        <taxon>Spirosomataceae</taxon>
        <taxon>Arsenicibacter</taxon>
    </lineage>
</organism>
<dbReference type="Gene3D" id="3.30.2170.10">
    <property type="entry name" value="archaeoglobus fulgidus dsm 4304 superfamily"/>
    <property type="match status" value="1"/>
</dbReference>
<accession>A0A1S2VE05</accession>
<protein>
    <submittedName>
        <fullName evidence="1">Endonuclease V</fullName>
    </submittedName>
</protein>
<dbReference type="GO" id="GO:0004519">
    <property type="term" value="F:endonuclease activity"/>
    <property type="evidence" value="ECO:0007669"/>
    <property type="project" value="UniProtKB-KW"/>
</dbReference>
<dbReference type="Proteomes" id="UP000181790">
    <property type="component" value="Unassembled WGS sequence"/>
</dbReference>
<dbReference type="OrthoDB" id="2593273at2"/>
<dbReference type="GO" id="GO:0006281">
    <property type="term" value="P:DNA repair"/>
    <property type="evidence" value="ECO:0007669"/>
    <property type="project" value="InterPro"/>
</dbReference>
<evidence type="ECO:0000313" key="1">
    <source>
        <dbReference type="EMBL" id="OIN56991.1"/>
    </source>
</evidence>
<comment type="caution">
    <text evidence="1">The sequence shown here is derived from an EMBL/GenBank/DDBJ whole genome shotgun (WGS) entry which is preliminary data.</text>
</comment>
<reference evidence="1 2" key="1">
    <citation type="submission" date="2016-10" db="EMBL/GenBank/DDBJ databases">
        <title>Arsenicibacter rosenii gen. nov., sp. nov., an efficient arsenic-methylating bacterium isolated from an arsenic-contaminated paddy soil.</title>
        <authorList>
            <person name="Huang K."/>
        </authorList>
    </citation>
    <scope>NUCLEOTIDE SEQUENCE [LARGE SCALE GENOMIC DNA]</scope>
    <source>
        <strain evidence="1 2">SM-1</strain>
    </source>
</reference>
<keyword evidence="1" id="KW-0540">Nuclease</keyword>
<dbReference type="Pfam" id="PF04493">
    <property type="entry name" value="Endonuclease_5"/>
    <property type="match status" value="1"/>
</dbReference>
<name>A0A1S2VE05_9BACT</name>
<dbReference type="RefSeq" id="WP_071505333.1">
    <property type="nucleotide sequence ID" value="NZ_MORL01000016.1"/>
</dbReference>
<keyword evidence="2" id="KW-1185">Reference proteome</keyword>
<dbReference type="InterPro" id="IPR007581">
    <property type="entry name" value="Endonuclease-V"/>
</dbReference>
<sequence>MLLAFDTYYTGHTAKTVCIAFKGWQDNEPAHVYTEDRDGIEDYVSGEFYRRELPCLLSLLEKIPQEDIDAILVDGYVYLDDAGSFGLGGRLYQALGGRIPVIGIAKTNFVRITTAKRALIRGNSQKPLYITAIGVEVDQAAEWVSSMDGPYRMPTLLKYVDTLTRA</sequence>
<evidence type="ECO:0000313" key="2">
    <source>
        <dbReference type="Proteomes" id="UP000181790"/>
    </source>
</evidence>
<keyword evidence="1" id="KW-0378">Hydrolase</keyword>
<dbReference type="AlphaFoldDB" id="A0A1S2VE05"/>
<keyword evidence="1" id="KW-0255">Endonuclease</keyword>
<dbReference type="EMBL" id="MORL01000016">
    <property type="protein sequence ID" value="OIN56991.1"/>
    <property type="molecule type" value="Genomic_DNA"/>
</dbReference>
<gene>
    <name evidence="1" type="ORF">BLX24_21795</name>
</gene>